<name>A0A2A5SZC6_9GAMM</name>
<evidence type="ECO:0008006" key="3">
    <source>
        <dbReference type="Google" id="ProtNLM"/>
    </source>
</evidence>
<organism evidence="1 2">
    <name type="scientific">Candidatus Enterovibrio escicola</name>
    <dbReference type="NCBI Taxonomy" id="1927127"/>
    <lineage>
        <taxon>Bacteria</taxon>
        <taxon>Pseudomonadati</taxon>
        <taxon>Pseudomonadota</taxon>
        <taxon>Gammaproteobacteria</taxon>
        <taxon>Vibrionales</taxon>
        <taxon>Vibrionaceae</taxon>
        <taxon>Enterovibrio</taxon>
    </lineage>
</organism>
<sequence length="70" mass="8197">MDHSTLHRWIFKYAPQPKLTFREMKRAAVTLVHPLTYCINNLKCPSPILRFNSFNIIESVMVTSATLYIK</sequence>
<evidence type="ECO:0000313" key="1">
    <source>
        <dbReference type="EMBL" id="PCS21255.1"/>
    </source>
</evidence>
<proteinExistence type="predicted"/>
<protein>
    <recommendedName>
        <fullName evidence="3">Mobile element protein</fullName>
    </recommendedName>
</protein>
<reference evidence="2" key="1">
    <citation type="submission" date="2017-04" db="EMBL/GenBank/DDBJ databases">
        <title>Genome evolution of the luminous symbionts of deep sea anglerfish.</title>
        <authorList>
            <person name="Hendry T.A."/>
        </authorList>
    </citation>
    <scope>NUCLEOTIDE SEQUENCE [LARGE SCALE GENOMIC DNA]</scope>
</reference>
<dbReference type="EMBL" id="NBYY01000036">
    <property type="protein sequence ID" value="PCS21255.1"/>
    <property type="molecule type" value="Genomic_DNA"/>
</dbReference>
<dbReference type="RefSeq" id="WP_150143246.1">
    <property type="nucleotide sequence ID" value="NZ_CAWOZG010000010.1"/>
</dbReference>
<keyword evidence="2" id="KW-1185">Reference proteome</keyword>
<dbReference type="Proteomes" id="UP000219020">
    <property type="component" value="Unassembled WGS sequence"/>
</dbReference>
<comment type="caution">
    <text evidence="1">The sequence shown here is derived from an EMBL/GenBank/DDBJ whole genome shotgun (WGS) entry which is preliminary data.</text>
</comment>
<gene>
    <name evidence="1" type="ORF">BTN49_3143</name>
</gene>
<dbReference type="AlphaFoldDB" id="A0A2A5SZC6"/>
<evidence type="ECO:0000313" key="2">
    <source>
        <dbReference type="Proteomes" id="UP000219020"/>
    </source>
</evidence>
<accession>A0A2A5SZC6</accession>